<dbReference type="InterPro" id="IPR002018">
    <property type="entry name" value="CarbesteraseB"/>
</dbReference>
<keyword evidence="7" id="KW-1185">Reference proteome</keyword>
<dbReference type="InterPro" id="IPR000997">
    <property type="entry name" value="Cholinesterase"/>
</dbReference>
<dbReference type="PANTHER" id="PTHR11559">
    <property type="entry name" value="CARBOXYLESTERASE"/>
    <property type="match status" value="1"/>
</dbReference>
<evidence type="ECO:0000256" key="1">
    <source>
        <dbReference type="ARBA" id="ARBA00005964"/>
    </source>
</evidence>
<name>A0A1G8BBA7_9MICO</name>
<dbReference type="ESTHER" id="9mico-a0a1g8bba7">
    <property type="family name" value="Carb_B_Bacteria"/>
</dbReference>
<proteinExistence type="inferred from homology"/>
<dbReference type="InterPro" id="IPR019819">
    <property type="entry name" value="Carboxylesterase_B_CS"/>
</dbReference>
<feature type="domain" description="Carboxylesterase type B" evidence="5">
    <location>
        <begin position="23"/>
        <end position="500"/>
    </location>
</feature>
<feature type="active site" description="Charge relay system" evidence="3">
    <location>
        <position position="323"/>
    </location>
</feature>
<feature type="active site" description="Acyl-ester intermediate" evidence="3">
    <location>
        <position position="203"/>
    </location>
</feature>
<dbReference type="EC" id="3.1.1.-" evidence="4"/>
<gene>
    <name evidence="6" type="ORF">SAMN04489810_2738</name>
</gene>
<reference evidence="6 7" key="1">
    <citation type="submission" date="2016-10" db="EMBL/GenBank/DDBJ databases">
        <authorList>
            <person name="de Groot N.N."/>
        </authorList>
    </citation>
    <scope>NUCLEOTIDE SEQUENCE [LARGE SCALE GENOMIC DNA]</scope>
    <source>
        <strain evidence="6 7">DSM 23142</strain>
    </source>
</reference>
<dbReference type="PROSITE" id="PS00941">
    <property type="entry name" value="CARBOXYLESTERASE_B_2"/>
    <property type="match status" value="1"/>
</dbReference>
<dbReference type="GO" id="GO:0004104">
    <property type="term" value="F:cholinesterase activity"/>
    <property type="evidence" value="ECO:0007669"/>
    <property type="project" value="InterPro"/>
</dbReference>
<feature type="active site" description="Charge relay system" evidence="3">
    <location>
        <position position="424"/>
    </location>
</feature>
<dbReference type="AlphaFoldDB" id="A0A1G8BBA7"/>
<evidence type="ECO:0000256" key="2">
    <source>
        <dbReference type="ARBA" id="ARBA00022801"/>
    </source>
</evidence>
<dbReference type="Pfam" id="PF00135">
    <property type="entry name" value="COesterase"/>
    <property type="match status" value="1"/>
</dbReference>
<dbReference type="STRING" id="370764.SAMN04489810_2738"/>
<dbReference type="Gene3D" id="3.40.50.1820">
    <property type="entry name" value="alpha/beta hydrolase"/>
    <property type="match status" value="1"/>
</dbReference>
<organism evidence="6 7">
    <name type="scientific">Microbacterium pygmaeum</name>
    <dbReference type="NCBI Taxonomy" id="370764"/>
    <lineage>
        <taxon>Bacteria</taxon>
        <taxon>Bacillati</taxon>
        <taxon>Actinomycetota</taxon>
        <taxon>Actinomycetes</taxon>
        <taxon>Micrococcales</taxon>
        <taxon>Microbacteriaceae</taxon>
        <taxon>Microbacterium</taxon>
    </lineage>
</organism>
<evidence type="ECO:0000313" key="7">
    <source>
        <dbReference type="Proteomes" id="UP000199009"/>
    </source>
</evidence>
<protein>
    <recommendedName>
        <fullName evidence="4">Carboxylic ester hydrolase</fullName>
        <ecNumber evidence="4">3.1.1.-</ecNumber>
    </recommendedName>
</protein>
<evidence type="ECO:0000256" key="4">
    <source>
        <dbReference type="RuleBase" id="RU361235"/>
    </source>
</evidence>
<evidence type="ECO:0000256" key="3">
    <source>
        <dbReference type="PIRSR" id="PIRSR600997-1"/>
    </source>
</evidence>
<dbReference type="InterPro" id="IPR029058">
    <property type="entry name" value="AB_hydrolase_fold"/>
</dbReference>
<comment type="similarity">
    <text evidence="1 4">Belongs to the type-B carboxylesterase/lipase family.</text>
</comment>
<evidence type="ECO:0000259" key="5">
    <source>
        <dbReference type="Pfam" id="PF00135"/>
    </source>
</evidence>
<dbReference type="EMBL" id="LT629692">
    <property type="protein sequence ID" value="SDH30509.1"/>
    <property type="molecule type" value="Genomic_DNA"/>
</dbReference>
<dbReference type="PROSITE" id="PS00122">
    <property type="entry name" value="CARBOXYLESTERASE_B_1"/>
    <property type="match status" value="1"/>
</dbReference>
<dbReference type="Proteomes" id="UP000199009">
    <property type="component" value="Chromosome I"/>
</dbReference>
<evidence type="ECO:0000313" key="6">
    <source>
        <dbReference type="EMBL" id="SDH30509.1"/>
    </source>
</evidence>
<dbReference type="InterPro" id="IPR050309">
    <property type="entry name" value="Type-B_Carboxylest/Lipase"/>
</dbReference>
<dbReference type="SUPFAM" id="SSF53474">
    <property type="entry name" value="alpha/beta-Hydrolases"/>
    <property type="match status" value="1"/>
</dbReference>
<dbReference type="PRINTS" id="PR00878">
    <property type="entry name" value="CHOLNESTRASE"/>
</dbReference>
<sequence>MHYARPYAETMTEASPTAPLGAATVHGTSLDGVDVFRGIRYAEPPVGERRWRDPLPAEDGAGPVDATRFGPVAPQLTNPALNLGPDAVQDEDCLFLNVWRPAGVDGQRPVMVWVHGGAYTFGSSSQPMYDARRLVTDGDVVVVTVNYRIGALGFLDLSSFSTPERRFDGNLALKDILLSLRWVQAHIAGFGGDPDRVTVFGESAGGGLVTTLLATPSADGLFSRAIAESSPATSMYGTARSRQVAEQFLREAGTDAASVRDLSISDIVRAGMAVYSAVPTEAPGTLAFAPIVDGDLVPEAPVTVLKSGRGLPVPLMIGTNRDEASFFRYMKSPLMPVTRADIERMFADMRAENPDVQLPARDDVLAGYEGVRQRLLGLGIARDIAFRLPSLWIAEGHSAAAPVWLYRFDHATRSLDLIGLGATHGAELPYVWGNFSTARKDPTFWLGGRRTAERISARVRTRWTAFAHGRAPDAADAPPWPPYEPAARETLVIETEDRVAADLDAALRAGWGDDVLAFP</sequence>
<accession>A0A1G8BBA7</accession>
<dbReference type="InterPro" id="IPR019826">
    <property type="entry name" value="Carboxylesterase_B_AS"/>
</dbReference>
<keyword evidence="2 4" id="KW-0378">Hydrolase</keyword>